<dbReference type="RefSeq" id="WP_154770559.1">
    <property type="nucleotide sequence ID" value="NZ_WLYK01000009.1"/>
</dbReference>
<dbReference type="UniPathway" id="UPA00053">
    <property type="reaction ID" value="UER00086"/>
</dbReference>
<feature type="active site" description="Proton acceptor" evidence="8 9">
    <location>
        <position position="31"/>
    </location>
</feature>
<evidence type="ECO:0000256" key="7">
    <source>
        <dbReference type="ARBA" id="ARBA00023239"/>
    </source>
</evidence>
<dbReference type="PROSITE" id="PS01029">
    <property type="entry name" value="DEHYDROQUINASE_II"/>
    <property type="match status" value="1"/>
</dbReference>
<evidence type="ECO:0000256" key="2">
    <source>
        <dbReference type="ARBA" id="ARBA00004902"/>
    </source>
</evidence>
<keyword evidence="12" id="KW-0472">Membrane</keyword>
<feature type="binding site" evidence="8 10">
    <location>
        <position position="95"/>
    </location>
    <ligand>
        <name>substrate</name>
    </ligand>
</feature>
<feature type="site" description="Transition state stabilizer" evidence="8 11">
    <location>
        <position position="26"/>
    </location>
</feature>
<dbReference type="Gene3D" id="3.40.50.9100">
    <property type="entry name" value="Dehydroquinase, class II"/>
    <property type="match status" value="1"/>
</dbReference>
<keyword evidence="6 8" id="KW-0057">Aromatic amino acid biosynthesis</keyword>
<comment type="pathway">
    <text evidence="2 8">Metabolic intermediate biosynthesis; chorismate biosynthesis; chorismate from D-erythrose 4-phosphate and phosphoenolpyruvate: step 3/7.</text>
</comment>
<evidence type="ECO:0000313" key="14">
    <source>
        <dbReference type="Proteomes" id="UP000460221"/>
    </source>
</evidence>
<accession>A0A7K1FR48</accession>
<dbReference type="Proteomes" id="UP000460221">
    <property type="component" value="Unassembled WGS sequence"/>
</dbReference>
<evidence type="ECO:0000256" key="11">
    <source>
        <dbReference type="PIRSR" id="PIRSR001399-3"/>
    </source>
</evidence>
<dbReference type="PIRSF" id="PIRSF001399">
    <property type="entry name" value="DHquinase_II"/>
    <property type="match status" value="1"/>
</dbReference>
<evidence type="ECO:0000256" key="3">
    <source>
        <dbReference type="ARBA" id="ARBA00011037"/>
    </source>
</evidence>
<protein>
    <recommendedName>
        <fullName evidence="5 8">3-dehydroquinate dehydratase</fullName>
        <shortName evidence="8">3-dehydroquinase</shortName>
        <ecNumber evidence="5 8">4.2.1.10</ecNumber>
    </recommendedName>
    <alternativeName>
        <fullName evidence="8">Type II DHQase</fullName>
    </alternativeName>
</protein>
<dbReference type="EMBL" id="WLYK01000009">
    <property type="protein sequence ID" value="MTD16621.1"/>
    <property type="molecule type" value="Genomic_DNA"/>
</dbReference>
<dbReference type="EC" id="4.2.1.10" evidence="5 8"/>
<organism evidence="13 14">
    <name type="scientific">Nakamurella alba</name>
    <dbReference type="NCBI Taxonomy" id="2665158"/>
    <lineage>
        <taxon>Bacteria</taxon>
        <taxon>Bacillati</taxon>
        <taxon>Actinomycetota</taxon>
        <taxon>Actinomycetes</taxon>
        <taxon>Nakamurellales</taxon>
        <taxon>Nakamurellaceae</taxon>
        <taxon>Nakamurella</taxon>
    </lineage>
</organism>
<dbReference type="SUPFAM" id="SSF52304">
    <property type="entry name" value="Type II 3-dehydroquinate dehydratase"/>
    <property type="match status" value="1"/>
</dbReference>
<dbReference type="GO" id="GO:0003855">
    <property type="term" value="F:3-dehydroquinate dehydratase activity"/>
    <property type="evidence" value="ECO:0007669"/>
    <property type="project" value="UniProtKB-UniRule"/>
</dbReference>
<dbReference type="NCBIfam" id="NF003807">
    <property type="entry name" value="PRK05395.1-4"/>
    <property type="match status" value="1"/>
</dbReference>
<feature type="binding site" evidence="8 10">
    <location>
        <position position="119"/>
    </location>
    <ligand>
        <name>substrate</name>
    </ligand>
</feature>
<keyword evidence="14" id="KW-1185">Reference proteome</keyword>
<comment type="function">
    <text evidence="8">Catalyzes a trans-dehydration via an enolate intermediate.</text>
</comment>
<evidence type="ECO:0000256" key="1">
    <source>
        <dbReference type="ARBA" id="ARBA00001864"/>
    </source>
</evidence>
<dbReference type="GO" id="GO:0009423">
    <property type="term" value="P:chorismate biosynthetic process"/>
    <property type="evidence" value="ECO:0007669"/>
    <property type="project" value="UniProtKB-UniRule"/>
</dbReference>
<dbReference type="AlphaFoldDB" id="A0A7K1FR48"/>
<dbReference type="CDD" id="cd00466">
    <property type="entry name" value="DHQase_II"/>
    <property type="match status" value="1"/>
</dbReference>
<evidence type="ECO:0000256" key="8">
    <source>
        <dbReference type="HAMAP-Rule" id="MF_00169"/>
    </source>
</evidence>
<dbReference type="PANTHER" id="PTHR21272">
    <property type="entry name" value="CATABOLIC 3-DEHYDROQUINASE"/>
    <property type="match status" value="1"/>
</dbReference>
<feature type="transmembrane region" description="Helical" evidence="12">
    <location>
        <begin position="123"/>
        <end position="143"/>
    </location>
</feature>
<keyword evidence="12" id="KW-1133">Transmembrane helix</keyword>
<keyword evidence="12" id="KW-0812">Transmembrane</keyword>
<comment type="subunit">
    <text evidence="4 8">Homododecamer.</text>
</comment>
<dbReference type="NCBIfam" id="TIGR01088">
    <property type="entry name" value="aroQ"/>
    <property type="match status" value="1"/>
</dbReference>
<dbReference type="GO" id="GO:0009073">
    <property type="term" value="P:aromatic amino acid family biosynthetic process"/>
    <property type="evidence" value="ECO:0007669"/>
    <property type="project" value="UniProtKB-KW"/>
</dbReference>
<evidence type="ECO:0000256" key="6">
    <source>
        <dbReference type="ARBA" id="ARBA00023141"/>
    </source>
</evidence>
<evidence type="ECO:0000256" key="5">
    <source>
        <dbReference type="ARBA" id="ARBA00012060"/>
    </source>
</evidence>
<comment type="caution">
    <text evidence="13">The sequence shown here is derived from an EMBL/GenBank/DDBJ whole genome shotgun (WGS) entry which is preliminary data.</text>
</comment>
<feature type="binding site" evidence="8 10">
    <location>
        <position position="82"/>
    </location>
    <ligand>
        <name>substrate</name>
    </ligand>
</feature>
<comment type="similarity">
    <text evidence="3 8">Belongs to the type-II 3-dehydroquinase family.</text>
</comment>
<evidence type="ECO:0000256" key="12">
    <source>
        <dbReference type="SAM" id="Phobius"/>
    </source>
</evidence>
<proteinExistence type="inferred from homology"/>
<dbReference type="InterPro" id="IPR036441">
    <property type="entry name" value="DHquinase_II_sf"/>
</dbReference>
<evidence type="ECO:0000256" key="4">
    <source>
        <dbReference type="ARBA" id="ARBA00011193"/>
    </source>
</evidence>
<dbReference type="InterPro" id="IPR018509">
    <property type="entry name" value="DHquinase_II_CS"/>
</dbReference>
<dbReference type="PANTHER" id="PTHR21272:SF3">
    <property type="entry name" value="CATABOLIC 3-DEHYDROQUINASE"/>
    <property type="match status" value="1"/>
</dbReference>
<name>A0A7K1FR48_9ACTN</name>
<sequence length="153" mass="16332">MTGVPGVSPLPILVVNGPNLNVLGTREPEIYGSDTLERIEQLCRARAASFGRTVEFVQSNHEGVLVDRVQQARNSHSGIVVNAAGLTHTSVVLRDALAFTDLPVVEVHLSNVHRREEFRHHSYLSAIAVGVIVGLGAHGYVAAVEYLCASSAG</sequence>
<feature type="binding site" evidence="8 10">
    <location>
        <begin position="109"/>
        <end position="110"/>
    </location>
    <ligand>
        <name>substrate</name>
    </ligand>
</feature>
<dbReference type="NCBIfam" id="NF003806">
    <property type="entry name" value="PRK05395.1-3"/>
    <property type="match status" value="1"/>
</dbReference>
<dbReference type="NCBIfam" id="NF003805">
    <property type="entry name" value="PRK05395.1-2"/>
    <property type="match status" value="1"/>
</dbReference>
<feature type="active site" description="Proton donor" evidence="8 9">
    <location>
        <position position="108"/>
    </location>
</feature>
<evidence type="ECO:0000256" key="10">
    <source>
        <dbReference type="PIRSR" id="PIRSR001399-2"/>
    </source>
</evidence>
<feature type="binding site" evidence="8 10">
    <location>
        <position position="88"/>
    </location>
    <ligand>
        <name>substrate</name>
    </ligand>
</feature>
<dbReference type="HAMAP" id="MF_00169">
    <property type="entry name" value="AroQ"/>
    <property type="match status" value="1"/>
</dbReference>
<dbReference type="GO" id="GO:0008652">
    <property type="term" value="P:amino acid biosynthetic process"/>
    <property type="evidence" value="ECO:0007669"/>
    <property type="project" value="UniProtKB-KW"/>
</dbReference>
<gene>
    <name evidence="8 13" type="primary">aroQ</name>
    <name evidence="13" type="ORF">GIS00_22040</name>
</gene>
<keyword evidence="8" id="KW-0028">Amino-acid biosynthesis</keyword>
<evidence type="ECO:0000256" key="9">
    <source>
        <dbReference type="PIRSR" id="PIRSR001399-1"/>
    </source>
</evidence>
<reference evidence="13 14" key="1">
    <citation type="submission" date="2019-11" db="EMBL/GenBank/DDBJ databases">
        <authorList>
            <person name="Jiang L.-Q."/>
        </authorList>
    </citation>
    <scope>NUCLEOTIDE SEQUENCE [LARGE SCALE GENOMIC DNA]</scope>
    <source>
        <strain evidence="13 14">YIM 132087</strain>
    </source>
</reference>
<evidence type="ECO:0000313" key="13">
    <source>
        <dbReference type="EMBL" id="MTD16621.1"/>
    </source>
</evidence>
<comment type="catalytic activity">
    <reaction evidence="1 8">
        <text>3-dehydroquinate = 3-dehydroshikimate + H2O</text>
        <dbReference type="Rhea" id="RHEA:21096"/>
        <dbReference type="ChEBI" id="CHEBI:15377"/>
        <dbReference type="ChEBI" id="CHEBI:16630"/>
        <dbReference type="ChEBI" id="CHEBI:32364"/>
        <dbReference type="EC" id="4.2.1.10"/>
    </reaction>
</comment>
<dbReference type="GO" id="GO:0019631">
    <property type="term" value="P:quinate catabolic process"/>
    <property type="evidence" value="ECO:0007669"/>
    <property type="project" value="TreeGrafter"/>
</dbReference>
<keyword evidence="7 8" id="KW-0456">Lyase</keyword>
<dbReference type="InterPro" id="IPR001874">
    <property type="entry name" value="DHquinase_II"/>
</dbReference>
<dbReference type="Pfam" id="PF01220">
    <property type="entry name" value="DHquinase_II"/>
    <property type="match status" value="1"/>
</dbReference>